<evidence type="ECO:0000313" key="2">
    <source>
        <dbReference type="Proteomes" id="UP000632377"/>
    </source>
</evidence>
<comment type="caution">
    <text evidence="1">The sequence shown here is derived from an EMBL/GenBank/DDBJ whole genome shotgun (WGS) entry which is preliminary data.</text>
</comment>
<gene>
    <name evidence="1" type="ORF">JK636_07330</name>
</gene>
<accession>A0ABS1T8A5</accession>
<dbReference type="Proteomes" id="UP000632377">
    <property type="component" value="Unassembled WGS sequence"/>
</dbReference>
<name>A0ABS1T8A5_9CLOT</name>
<sequence length="509" mass="59296">MFPNNSELISAYPLQSKVFGHRFTPNQSLYEYILEFLLVAISRKTVGNNEEEALFPMNPDVYDKEIKYFPEGKVGLKRFIFFNKSKLEGKFEMDTMAYELCVKYLKDRIEIETAREFIDEDYVISLFQNLLYGFNAVIQNRSWFAQSLLPICKEAIFPEMMGMKKDRNGKYDNSFDEEFIDNVDTKFEKNRYNFMARGGEVYYLHVLKALNDYPKYSHEIEQGFNNLLNQFNEFSLLSNFIESVWEEGEGEGFKQPEINKTLGVIPDGFNNREEKTLVELKNILTSTMHPFEKIDILSYGIILQIITMSYQQAKFASGQKLGCWIFDINCNRGTSHPEVKKLAQNAFSKYEEVYLKALYNNVEGNIKEGKGGKLRSEQETIDEAVNNSLKVYRKLGKRIGIIRPVNEKGMRFTLNETILKFLVTSLIAPGTKMTLDRFLYKIHDHFRIVIGQYEYKKEILEGNVETLSDVSFLDKNKEDFHIMLKECGFLRELSDSTSIVENPYKEVTL</sequence>
<keyword evidence="2" id="KW-1185">Reference proteome</keyword>
<dbReference type="EMBL" id="JAESWC010000002">
    <property type="protein sequence ID" value="MBL4935570.1"/>
    <property type="molecule type" value="Genomic_DNA"/>
</dbReference>
<dbReference type="RefSeq" id="WP_202748171.1">
    <property type="nucleotide sequence ID" value="NZ_JAESWC010000002.1"/>
</dbReference>
<proteinExistence type="predicted"/>
<organism evidence="1 2">
    <name type="scientific">Clostridium rhizosphaerae</name>
    <dbReference type="NCBI Taxonomy" id="2803861"/>
    <lineage>
        <taxon>Bacteria</taxon>
        <taxon>Bacillati</taxon>
        <taxon>Bacillota</taxon>
        <taxon>Clostridia</taxon>
        <taxon>Eubacteriales</taxon>
        <taxon>Clostridiaceae</taxon>
        <taxon>Clostridium</taxon>
    </lineage>
</organism>
<reference evidence="1 2" key="1">
    <citation type="submission" date="2021-01" db="EMBL/GenBank/DDBJ databases">
        <title>Genome public.</title>
        <authorList>
            <person name="Liu C."/>
            <person name="Sun Q."/>
        </authorList>
    </citation>
    <scope>NUCLEOTIDE SEQUENCE [LARGE SCALE GENOMIC DNA]</scope>
    <source>
        <strain evidence="1 2">YIM B02515</strain>
    </source>
</reference>
<evidence type="ECO:0000313" key="1">
    <source>
        <dbReference type="EMBL" id="MBL4935570.1"/>
    </source>
</evidence>
<protein>
    <submittedName>
        <fullName evidence="1">Uncharacterized protein</fullName>
    </submittedName>
</protein>